<dbReference type="InterPro" id="IPR001503">
    <property type="entry name" value="Glyco_trans_10"/>
</dbReference>
<dbReference type="Pfam" id="PF00852">
    <property type="entry name" value="Glyco_transf_10"/>
    <property type="match status" value="1"/>
</dbReference>
<comment type="caution">
    <text evidence="5">The sequence shown here is derived from an EMBL/GenBank/DDBJ whole genome shotgun (WGS) entry which is preliminary data.</text>
</comment>
<dbReference type="AlphaFoldDB" id="A0A1G2GT69"/>
<sequence>MSTFCARVRFGRIIFVMIRQTVYFVPFSEEGLRNKLFEPFSNTKANVPPFDQLKAYLNQRDIEVLTIDYWDTKKNRDNDVVIVIDHPPVGIYKFLYRLRDMTQGRDSFPLKNRRLLQLLPRFKRKILMQWESPANNPWVYKNIKSITAHYDESYFIPEAKGYPHFYYPQNFDRLNEKHFEKRRKKFLVMMNTPSRAKGFFKNELYSKRVEALEFFSSFDEVDLYGGRWEKVNRPFIKKIWKGFADDKPATISEYTFALCFENAIWPGYVTEKIFDCMLVGTIPIYWGAPDIANDVPADCFIDMRKFKNYFELRAFLHALKPETIESYRVAIRQYFASENFKKFTPIRFMEKMCAIISKQEI</sequence>
<dbReference type="PANTHER" id="PTHR11929:SF194">
    <property type="entry name" value="ALPHA-(1,3)-FUCOSYLTRANSFERASE 10"/>
    <property type="match status" value="1"/>
</dbReference>
<dbReference type="InterPro" id="IPR038577">
    <property type="entry name" value="GT10-like_C_sf"/>
</dbReference>
<organism evidence="5 6">
    <name type="scientific">Candidatus Ryanbacteria bacterium RIFCSPLOWO2_01_FULL_48_26</name>
    <dbReference type="NCBI Taxonomy" id="1802126"/>
    <lineage>
        <taxon>Bacteria</taxon>
        <taxon>Candidatus Ryaniibacteriota</taxon>
    </lineage>
</organism>
<gene>
    <name evidence="5" type="ORF">A3B25_02180</name>
</gene>
<dbReference type="Proteomes" id="UP000179106">
    <property type="component" value="Unassembled WGS sequence"/>
</dbReference>
<evidence type="ECO:0000256" key="3">
    <source>
        <dbReference type="ARBA" id="ARBA00022679"/>
    </source>
</evidence>
<dbReference type="Gene3D" id="3.40.50.11660">
    <property type="entry name" value="Glycosyl transferase family 10, C-terminal domain"/>
    <property type="match status" value="1"/>
</dbReference>
<accession>A0A1G2GT69</accession>
<evidence type="ECO:0000256" key="2">
    <source>
        <dbReference type="ARBA" id="ARBA00022676"/>
    </source>
</evidence>
<comment type="similarity">
    <text evidence="1">Belongs to the glycosyltransferase 10 family.</text>
</comment>
<dbReference type="GO" id="GO:0016020">
    <property type="term" value="C:membrane"/>
    <property type="evidence" value="ECO:0007669"/>
    <property type="project" value="InterPro"/>
</dbReference>
<keyword evidence="2" id="KW-0328">Glycosyltransferase</keyword>
<evidence type="ECO:0000313" key="5">
    <source>
        <dbReference type="EMBL" id="OGZ53405.1"/>
    </source>
</evidence>
<evidence type="ECO:0000313" key="6">
    <source>
        <dbReference type="Proteomes" id="UP000179106"/>
    </source>
</evidence>
<dbReference type="EMBL" id="MHNW01000020">
    <property type="protein sequence ID" value="OGZ53405.1"/>
    <property type="molecule type" value="Genomic_DNA"/>
</dbReference>
<dbReference type="GO" id="GO:0008417">
    <property type="term" value="F:fucosyltransferase activity"/>
    <property type="evidence" value="ECO:0007669"/>
    <property type="project" value="InterPro"/>
</dbReference>
<reference evidence="5 6" key="1">
    <citation type="journal article" date="2016" name="Nat. Commun.">
        <title>Thousands of microbial genomes shed light on interconnected biogeochemical processes in an aquifer system.</title>
        <authorList>
            <person name="Anantharaman K."/>
            <person name="Brown C.T."/>
            <person name="Hug L.A."/>
            <person name="Sharon I."/>
            <person name="Castelle C.J."/>
            <person name="Probst A.J."/>
            <person name="Thomas B.C."/>
            <person name="Singh A."/>
            <person name="Wilkins M.J."/>
            <person name="Karaoz U."/>
            <person name="Brodie E.L."/>
            <person name="Williams K.H."/>
            <person name="Hubbard S.S."/>
            <person name="Banfield J.F."/>
        </authorList>
    </citation>
    <scope>NUCLEOTIDE SEQUENCE [LARGE SCALE GENOMIC DNA]</scope>
</reference>
<proteinExistence type="inferred from homology"/>
<evidence type="ECO:0000256" key="1">
    <source>
        <dbReference type="ARBA" id="ARBA00008919"/>
    </source>
</evidence>
<dbReference type="SUPFAM" id="SSF53756">
    <property type="entry name" value="UDP-Glycosyltransferase/glycogen phosphorylase"/>
    <property type="match status" value="1"/>
</dbReference>
<feature type="domain" description="Fucosyltransferase C-terminal" evidence="4">
    <location>
        <begin position="205"/>
        <end position="336"/>
    </location>
</feature>
<name>A0A1G2GT69_9BACT</name>
<evidence type="ECO:0000259" key="4">
    <source>
        <dbReference type="Pfam" id="PF00852"/>
    </source>
</evidence>
<dbReference type="STRING" id="1802126.A3B25_02180"/>
<dbReference type="InterPro" id="IPR055270">
    <property type="entry name" value="Glyco_tran_10_C"/>
</dbReference>
<dbReference type="PANTHER" id="PTHR11929">
    <property type="entry name" value="ALPHA- 1,3 -FUCOSYLTRANSFERASE"/>
    <property type="match status" value="1"/>
</dbReference>
<protein>
    <recommendedName>
        <fullName evidence="4">Fucosyltransferase C-terminal domain-containing protein</fullName>
    </recommendedName>
</protein>
<keyword evidence="3" id="KW-0808">Transferase</keyword>